<evidence type="ECO:0000313" key="4">
    <source>
        <dbReference type="Proteomes" id="UP000051952"/>
    </source>
</evidence>
<evidence type="ECO:0000313" key="3">
    <source>
        <dbReference type="EMBL" id="CUG11303.1"/>
    </source>
</evidence>
<protein>
    <submittedName>
        <fullName evidence="3">Membrane-associated protein, putative</fullName>
    </submittedName>
</protein>
<dbReference type="AlphaFoldDB" id="A0A0S4IYN3"/>
<organism evidence="3 4">
    <name type="scientific">Bodo saltans</name>
    <name type="common">Flagellated protozoan</name>
    <dbReference type="NCBI Taxonomy" id="75058"/>
    <lineage>
        <taxon>Eukaryota</taxon>
        <taxon>Discoba</taxon>
        <taxon>Euglenozoa</taxon>
        <taxon>Kinetoplastea</taxon>
        <taxon>Metakinetoplastina</taxon>
        <taxon>Eubodonida</taxon>
        <taxon>Bodonidae</taxon>
        <taxon>Bodo</taxon>
    </lineage>
</organism>
<keyword evidence="2" id="KW-1133">Transmembrane helix</keyword>
<accession>A0A0S4IYN3</accession>
<dbReference type="EMBL" id="CYKH01000658">
    <property type="protein sequence ID" value="CUG11303.1"/>
    <property type="molecule type" value="Genomic_DNA"/>
</dbReference>
<feature type="transmembrane region" description="Helical" evidence="2">
    <location>
        <begin position="6"/>
        <end position="27"/>
    </location>
</feature>
<sequence>MDNTALWLIVVGIATAAMGLTLMYAIWRGSTQDRSIRKVASEVERTAAEVAKLSGLTAAARGPSKVVEEDTLPHLPSKEQALASHSDLQHQLNDLLTRVRNLEHEVAALNASRSTNQKQEHATTNEEHLTSKSFEEIANDVSNSARLKSKVDRAQHRAVNSFEPAISQSRITAGTTIPHPLDAYIVMQQPEQRGFTDVPLAACAQFEPRRFSVVIDSGGDFRLRIENQGRVDMQSYLLRDFISLVITLDELPQQHVQCALFTFTWSRRENRQALMFCVPTTSPQLDEFVQFLDSTFETTLVKYPRAKALLL</sequence>
<keyword evidence="4" id="KW-1185">Reference proteome</keyword>
<feature type="region of interest" description="Disordered" evidence="1">
    <location>
        <begin position="111"/>
        <end position="133"/>
    </location>
</feature>
<feature type="compositionally biased region" description="Basic and acidic residues" evidence="1">
    <location>
        <begin position="118"/>
        <end position="133"/>
    </location>
</feature>
<keyword evidence="2" id="KW-0812">Transmembrane</keyword>
<reference evidence="4" key="1">
    <citation type="submission" date="2015-09" db="EMBL/GenBank/DDBJ databases">
        <authorList>
            <consortium name="Pathogen Informatics"/>
        </authorList>
    </citation>
    <scope>NUCLEOTIDE SEQUENCE [LARGE SCALE GENOMIC DNA]</scope>
    <source>
        <strain evidence="4">Lake Konstanz</strain>
    </source>
</reference>
<keyword evidence="2" id="KW-0472">Membrane</keyword>
<proteinExistence type="predicted"/>
<gene>
    <name evidence="3" type="ORF">BSAL_74620</name>
</gene>
<evidence type="ECO:0000256" key="1">
    <source>
        <dbReference type="SAM" id="MobiDB-lite"/>
    </source>
</evidence>
<name>A0A0S4IYN3_BODSA</name>
<dbReference type="VEuPathDB" id="TriTrypDB:BSAL_74620"/>
<evidence type="ECO:0000256" key="2">
    <source>
        <dbReference type="SAM" id="Phobius"/>
    </source>
</evidence>
<dbReference type="Proteomes" id="UP000051952">
    <property type="component" value="Unassembled WGS sequence"/>
</dbReference>